<keyword evidence="2" id="KW-0732">Signal</keyword>
<proteinExistence type="predicted"/>
<keyword evidence="4" id="KW-1185">Reference proteome</keyword>
<dbReference type="Pfam" id="PF00415">
    <property type="entry name" value="RCC1"/>
    <property type="match status" value="1"/>
</dbReference>
<evidence type="ECO:0000313" key="3">
    <source>
        <dbReference type="EMBL" id="RUL77496.1"/>
    </source>
</evidence>
<accession>A0A432M8C0</accession>
<reference evidence="3 4" key="1">
    <citation type="submission" date="2018-12" db="EMBL/GenBank/DDBJ databases">
        <title>Dyella dinghuensis sp. nov. DHOA06 and Dyella choica sp. nov. 4M-K27, isolated from forest soil.</title>
        <authorList>
            <person name="Qiu L.-H."/>
            <person name="Gao Z.-H."/>
        </authorList>
    </citation>
    <scope>NUCLEOTIDE SEQUENCE [LARGE SCALE GENOMIC DNA]</scope>
    <source>
        <strain evidence="3 4">4M-K27</strain>
    </source>
</reference>
<dbReference type="InterPro" id="IPR051210">
    <property type="entry name" value="Ub_ligase/GEF_domain"/>
</dbReference>
<dbReference type="InterPro" id="IPR009091">
    <property type="entry name" value="RCC1/BLIP-II"/>
</dbReference>
<sequence length="776" mass="82864">MFNMRESGFSILKGESMRYFRSLFFFLVLATAACMANAATSDSGSIAQLGFRFMHRCVLHSSGAVDCVSESPFLGGSRGGSGEVTFRPVQMIARGTTQLSVGDFSACAIVGGALDCWEKIPATGKQGVAPKQLIASGVTDVSVGDDHACAVAHGAALCWGSDSYGQSGHSDGNAQSTPWQVIAHGATKVAAGGDLSCAIADGALWCWGHTGLASDPHAKDYAGDYPPLRVFAHDVSAVAAGAHHVCAIIKGALWCWGDNSHGQVGLGYSRDHAQHSPNVLPWNAKEVREFADGDQTCLSSWKDIACQVEHPVKVIAYGVTDVFARDNETCALASGALMCWGYNWGGQLGIASDKQDVIKPTVAIPLGVTFVATDRNRTCAVMTGGTLSCTQPCKHDYNQCPQKPGFVTGDPNEMSGLEARVGVWRGRFGDSKVMVCLERPDTLNGSMYYYLRHRFSIPLQANDNSGATWNEASPSGQASDGSKPVALWNLQVPVGDVMAGTWSAADGSHKAPIQLTRVADAGTSLGAGCDAVDGSPSRLAFNAPRVASQELNVNQSSDGLRTISALNGNISFVELPTSTPHAARFNAAMRDWFADQIAGYYECASSSFNGTPDYNQAYAIDLLTPSWLVAQETYSAFCGGAHPSGGTAGYTVWNLDTGKTVNPWDFIKDSHWDFLKEVNHCDNVDNCRRRPPAGLAAIIVAHFKHDNANDSDCADAIDDNLNYLQLHPEKTGMVFSTTFPHVIQACDEDINLSWRQLKPFLTPQGEDAMQSLSQGR</sequence>
<dbReference type="Proteomes" id="UP000274358">
    <property type="component" value="Unassembled WGS sequence"/>
</dbReference>
<name>A0A432M8C0_9GAMM</name>
<dbReference type="InterPro" id="IPR000408">
    <property type="entry name" value="Reg_chr_condens"/>
</dbReference>
<gene>
    <name evidence="3" type="ORF">EKH80_06285</name>
</gene>
<protein>
    <submittedName>
        <fullName evidence="3">Uncharacterized protein</fullName>
    </submittedName>
</protein>
<dbReference type="PANTHER" id="PTHR22870:SF408">
    <property type="entry name" value="OS09G0560450 PROTEIN"/>
    <property type="match status" value="1"/>
</dbReference>
<organism evidence="3 4">
    <name type="scientific">Dyella choica</name>
    <dbReference type="NCBI Taxonomy" id="1927959"/>
    <lineage>
        <taxon>Bacteria</taxon>
        <taxon>Pseudomonadati</taxon>
        <taxon>Pseudomonadota</taxon>
        <taxon>Gammaproteobacteria</taxon>
        <taxon>Lysobacterales</taxon>
        <taxon>Rhodanobacteraceae</taxon>
        <taxon>Dyella</taxon>
    </lineage>
</organism>
<dbReference type="SUPFAM" id="SSF50985">
    <property type="entry name" value="RCC1/BLIP-II"/>
    <property type="match status" value="1"/>
</dbReference>
<feature type="chain" id="PRO_5019236946" evidence="2">
    <location>
        <begin position="39"/>
        <end position="776"/>
    </location>
</feature>
<dbReference type="PROSITE" id="PS50012">
    <property type="entry name" value="RCC1_3"/>
    <property type="match status" value="3"/>
</dbReference>
<dbReference type="EMBL" id="RYYV01000004">
    <property type="protein sequence ID" value="RUL77496.1"/>
    <property type="molecule type" value="Genomic_DNA"/>
</dbReference>
<evidence type="ECO:0000256" key="2">
    <source>
        <dbReference type="SAM" id="SignalP"/>
    </source>
</evidence>
<dbReference type="AlphaFoldDB" id="A0A432M8C0"/>
<comment type="caution">
    <text evidence="3">The sequence shown here is derived from an EMBL/GenBank/DDBJ whole genome shotgun (WGS) entry which is preliminary data.</text>
</comment>
<keyword evidence="1" id="KW-0677">Repeat</keyword>
<feature type="signal peptide" evidence="2">
    <location>
        <begin position="1"/>
        <end position="38"/>
    </location>
</feature>
<evidence type="ECO:0000256" key="1">
    <source>
        <dbReference type="ARBA" id="ARBA00022737"/>
    </source>
</evidence>
<dbReference type="Pfam" id="PF13540">
    <property type="entry name" value="RCC1_2"/>
    <property type="match status" value="1"/>
</dbReference>
<dbReference type="PANTHER" id="PTHR22870">
    <property type="entry name" value="REGULATOR OF CHROMOSOME CONDENSATION"/>
    <property type="match status" value="1"/>
</dbReference>
<dbReference type="PROSITE" id="PS51257">
    <property type="entry name" value="PROKAR_LIPOPROTEIN"/>
    <property type="match status" value="1"/>
</dbReference>
<evidence type="ECO:0000313" key="4">
    <source>
        <dbReference type="Proteomes" id="UP000274358"/>
    </source>
</evidence>
<dbReference type="Gene3D" id="2.130.10.30">
    <property type="entry name" value="Regulator of chromosome condensation 1/beta-lactamase-inhibitor protein II"/>
    <property type="match status" value="2"/>
</dbReference>